<organism evidence="2 3">
    <name type="scientific">Agrobacterium albertimagni AOL15</name>
    <dbReference type="NCBI Taxonomy" id="1156935"/>
    <lineage>
        <taxon>Bacteria</taxon>
        <taxon>Pseudomonadati</taxon>
        <taxon>Pseudomonadota</taxon>
        <taxon>Alphaproteobacteria</taxon>
        <taxon>Hyphomicrobiales</taxon>
        <taxon>Rhizobiaceae</taxon>
        <taxon>Rhizobium/Agrobacterium group</taxon>
        <taxon>Agrobacterium</taxon>
    </lineage>
</organism>
<dbReference type="STRING" id="1156935.QWE_13703"/>
<feature type="domain" description="DUF4424" evidence="1">
    <location>
        <begin position="2"/>
        <end position="25"/>
    </location>
</feature>
<dbReference type="Pfam" id="PF14415">
    <property type="entry name" value="DUF4424"/>
    <property type="match status" value="1"/>
</dbReference>
<dbReference type="EMBL" id="ALJF01000010">
    <property type="protein sequence ID" value="EKF59311.1"/>
    <property type="molecule type" value="Genomic_DNA"/>
</dbReference>
<dbReference type="InterPro" id="IPR025538">
    <property type="entry name" value="DUF4424"/>
</dbReference>
<dbReference type="Proteomes" id="UP000007123">
    <property type="component" value="Unassembled WGS sequence"/>
</dbReference>
<keyword evidence="3" id="KW-1185">Reference proteome</keyword>
<dbReference type="AlphaFoldDB" id="K2QE97"/>
<comment type="caution">
    <text evidence="2">The sequence shown here is derived from an EMBL/GenBank/DDBJ whole genome shotgun (WGS) entry which is preliminary data.</text>
</comment>
<dbReference type="PATRIC" id="fig|1156935.5.peg.2777"/>
<sequence length="37" mass="4241">MKKTGPTTFEMRAKDFYPERDLNILLVVSNKVAMQAP</sequence>
<evidence type="ECO:0000313" key="2">
    <source>
        <dbReference type="EMBL" id="EKF59311.1"/>
    </source>
</evidence>
<evidence type="ECO:0000259" key="1">
    <source>
        <dbReference type="Pfam" id="PF14415"/>
    </source>
</evidence>
<reference evidence="2 3" key="1">
    <citation type="journal article" date="2012" name="J. Bacteriol.">
        <title>Draft Genome Sequence of Agrobacterium albertimagni Strain AOL15.</title>
        <authorList>
            <person name="Trimble W.L."/>
            <person name="Phung le T."/>
            <person name="Meyer F."/>
            <person name="Gilbert J.A."/>
            <person name="Silver S."/>
        </authorList>
    </citation>
    <scope>NUCLEOTIDE SEQUENCE [LARGE SCALE GENOMIC DNA]</scope>
    <source>
        <strain evidence="2 3">AOL15</strain>
    </source>
</reference>
<protein>
    <recommendedName>
        <fullName evidence="1">DUF4424 domain-containing protein</fullName>
    </recommendedName>
</protein>
<evidence type="ECO:0000313" key="3">
    <source>
        <dbReference type="Proteomes" id="UP000007123"/>
    </source>
</evidence>
<gene>
    <name evidence="2" type="ORF">QWE_13703</name>
</gene>
<proteinExistence type="predicted"/>
<accession>K2QE97</accession>
<name>K2QE97_9HYPH</name>